<protein>
    <recommendedName>
        <fullName evidence="6">Glutathione S-transferase</fullName>
    </recommendedName>
</protein>
<dbReference type="PROSITE" id="PS50404">
    <property type="entry name" value="GST_NTER"/>
    <property type="match status" value="1"/>
</dbReference>
<dbReference type="EMBL" id="JAVRRD010000012">
    <property type="protein sequence ID" value="KAK5053196.1"/>
    <property type="molecule type" value="Genomic_DNA"/>
</dbReference>
<feature type="domain" description="GST N-terminal" evidence="2">
    <location>
        <begin position="33"/>
        <end position="119"/>
    </location>
</feature>
<dbReference type="SFLD" id="SFLDG00358">
    <property type="entry name" value="Main_(cytGST)"/>
    <property type="match status" value="1"/>
</dbReference>
<comment type="caution">
    <text evidence="4">The sequence shown here is derived from an EMBL/GenBank/DDBJ whole genome shotgun (WGS) entry which is preliminary data.</text>
</comment>
<dbReference type="Pfam" id="PF13409">
    <property type="entry name" value="GST_N_2"/>
    <property type="match status" value="1"/>
</dbReference>
<dbReference type="GeneID" id="89970382"/>
<dbReference type="SUPFAM" id="SSF52833">
    <property type="entry name" value="Thioredoxin-like"/>
    <property type="match status" value="1"/>
</dbReference>
<feature type="domain" description="GST C-terminal" evidence="3">
    <location>
        <begin position="126"/>
        <end position="253"/>
    </location>
</feature>
<evidence type="ECO:0000259" key="2">
    <source>
        <dbReference type="PROSITE" id="PS50404"/>
    </source>
</evidence>
<comment type="similarity">
    <text evidence="1">Belongs to the GST superfamily.</text>
</comment>
<dbReference type="PANTHER" id="PTHR44051:SF8">
    <property type="entry name" value="GLUTATHIONE S-TRANSFERASE GSTA"/>
    <property type="match status" value="1"/>
</dbReference>
<evidence type="ECO:0000256" key="1">
    <source>
        <dbReference type="ARBA" id="ARBA00007409"/>
    </source>
</evidence>
<sequence>MAFARTGAQRMINRLSQQVRYVSTAATMSDSKRPNITLYTDATPNGIKISIALEELGVPYKTEHIDISTGKQKEQWFLDINPNGRIPAITDTFDDGKTIRLFESGSIFQYLAEQYDTEHKISYPQGSREYYEVNNWLFFQNAGLGPMQGQANHFVRYAPEKIKYGMDRYVNETRRLYGVLDKHLQSSKSGFIVGDHISIADITTVGWVIWAGWAGVDIDEFPTLKKWEEMMYARPGVKKGADVPKPLDIKKKLQEKDKLDEYAKQ</sequence>
<name>A0AAV9NBT2_9EURO</name>
<dbReference type="Gene3D" id="3.40.30.10">
    <property type="entry name" value="Glutaredoxin"/>
    <property type="match status" value="1"/>
</dbReference>
<dbReference type="CDD" id="cd10291">
    <property type="entry name" value="GST_C_YfcG_like"/>
    <property type="match status" value="1"/>
</dbReference>
<keyword evidence="5" id="KW-1185">Reference proteome</keyword>
<dbReference type="InterPro" id="IPR004045">
    <property type="entry name" value="Glutathione_S-Trfase_N"/>
</dbReference>
<proteinExistence type="inferred from homology"/>
<evidence type="ECO:0008006" key="6">
    <source>
        <dbReference type="Google" id="ProtNLM"/>
    </source>
</evidence>
<dbReference type="SFLD" id="SFLDS00019">
    <property type="entry name" value="Glutathione_Transferase_(cytos"/>
    <property type="match status" value="1"/>
</dbReference>
<dbReference type="InterPro" id="IPR004046">
    <property type="entry name" value="GST_C"/>
</dbReference>
<dbReference type="AlphaFoldDB" id="A0AAV9NBT2"/>
<dbReference type="InterPro" id="IPR036282">
    <property type="entry name" value="Glutathione-S-Trfase_C_sf"/>
</dbReference>
<reference evidence="4 5" key="1">
    <citation type="submission" date="2023-08" db="EMBL/GenBank/DDBJ databases">
        <title>Black Yeasts Isolated from many extreme environments.</title>
        <authorList>
            <person name="Coleine C."/>
            <person name="Stajich J.E."/>
            <person name="Selbmann L."/>
        </authorList>
    </citation>
    <scope>NUCLEOTIDE SEQUENCE [LARGE SCALE GENOMIC DNA]</scope>
    <source>
        <strain evidence="4 5">CCFEE 5792</strain>
    </source>
</reference>
<dbReference type="InterPro" id="IPR040079">
    <property type="entry name" value="Glutathione_S-Trfase"/>
</dbReference>
<dbReference type="Gene3D" id="1.20.1050.10">
    <property type="match status" value="1"/>
</dbReference>
<organism evidence="4 5">
    <name type="scientific">Exophiala bonariae</name>
    <dbReference type="NCBI Taxonomy" id="1690606"/>
    <lineage>
        <taxon>Eukaryota</taxon>
        <taxon>Fungi</taxon>
        <taxon>Dikarya</taxon>
        <taxon>Ascomycota</taxon>
        <taxon>Pezizomycotina</taxon>
        <taxon>Eurotiomycetes</taxon>
        <taxon>Chaetothyriomycetidae</taxon>
        <taxon>Chaetothyriales</taxon>
        <taxon>Herpotrichiellaceae</taxon>
        <taxon>Exophiala</taxon>
    </lineage>
</organism>
<dbReference type="PROSITE" id="PS50405">
    <property type="entry name" value="GST_CTER"/>
    <property type="match status" value="1"/>
</dbReference>
<evidence type="ECO:0000259" key="3">
    <source>
        <dbReference type="PROSITE" id="PS50405"/>
    </source>
</evidence>
<dbReference type="InterPro" id="IPR036249">
    <property type="entry name" value="Thioredoxin-like_sf"/>
</dbReference>
<dbReference type="InterPro" id="IPR010987">
    <property type="entry name" value="Glutathione-S-Trfase_C-like"/>
</dbReference>
<dbReference type="Pfam" id="PF00043">
    <property type="entry name" value="GST_C"/>
    <property type="match status" value="1"/>
</dbReference>
<dbReference type="RefSeq" id="XP_064706638.1">
    <property type="nucleotide sequence ID" value="XM_064845784.1"/>
</dbReference>
<dbReference type="CDD" id="cd03048">
    <property type="entry name" value="GST_N_Ure2p_like"/>
    <property type="match status" value="1"/>
</dbReference>
<gene>
    <name evidence="4" type="ORF">LTR84_002170</name>
</gene>
<dbReference type="PANTHER" id="PTHR44051">
    <property type="entry name" value="GLUTATHIONE S-TRANSFERASE-RELATED"/>
    <property type="match status" value="1"/>
</dbReference>
<dbReference type="FunFam" id="3.40.30.10:FF:000172">
    <property type="entry name" value="Glutathione S-transferase GstA"/>
    <property type="match status" value="1"/>
</dbReference>
<evidence type="ECO:0000313" key="5">
    <source>
        <dbReference type="Proteomes" id="UP001358417"/>
    </source>
</evidence>
<evidence type="ECO:0000313" key="4">
    <source>
        <dbReference type="EMBL" id="KAK5053196.1"/>
    </source>
</evidence>
<dbReference type="Proteomes" id="UP001358417">
    <property type="component" value="Unassembled WGS sequence"/>
</dbReference>
<accession>A0AAV9NBT2</accession>
<dbReference type="SUPFAM" id="SSF47616">
    <property type="entry name" value="GST C-terminal domain-like"/>
    <property type="match status" value="1"/>
</dbReference>
<dbReference type="SFLD" id="SFLDG01151">
    <property type="entry name" value="Main.2:_Nu-like"/>
    <property type="match status" value="1"/>
</dbReference>